<dbReference type="AlphaFoldDB" id="A0A9P7BLA5"/>
<sequence length="131" mass="15200">MSGSHTTPVIQQPTSDFAEYLLHERPKSILIAPYDLHSTLRIWLRNFEQQARIHGITNLDTCGVHLPRYLPTIIQQWMPTQPLEIVGQWSLLTKSLLARFGLPEEDNRRLLKDLRQTKKNPRESVKLHAAK</sequence>
<comment type="caution">
    <text evidence="1">The sequence shown here is derived from an EMBL/GenBank/DDBJ whole genome shotgun (WGS) entry which is preliminary data.</text>
</comment>
<dbReference type="Proteomes" id="UP000716291">
    <property type="component" value="Unassembled WGS sequence"/>
</dbReference>
<reference evidence="1" key="1">
    <citation type="journal article" date="2020" name="Microb. Genom.">
        <title>Genetic diversity of clinical and environmental Mucorales isolates obtained from an investigation of mucormycosis cases among solid organ transplant recipients.</title>
        <authorList>
            <person name="Nguyen M.H."/>
            <person name="Kaul D."/>
            <person name="Muto C."/>
            <person name="Cheng S.J."/>
            <person name="Richter R.A."/>
            <person name="Bruno V.M."/>
            <person name="Liu G."/>
            <person name="Beyhan S."/>
            <person name="Sundermann A.J."/>
            <person name="Mounaud S."/>
            <person name="Pasculle A.W."/>
            <person name="Nierman W.C."/>
            <person name="Driscoll E."/>
            <person name="Cumbie R."/>
            <person name="Clancy C.J."/>
            <person name="Dupont C.L."/>
        </authorList>
    </citation>
    <scope>NUCLEOTIDE SEQUENCE</scope>
    <source>
        <strain evidence="1">GL11</strain>
    </source>
</reference>
<gene>
    <name evidence="1" type="ORF">G6F64_011976</name>
</gene>
<organism evidence="1 2">
    <name type="scientific">Rhizopus oryzae</name>
    <name type="common">Mucormycosis agent</name>
    <name type="synonym">Rhizopus arrhizus var. delemar</name>
    <dbReference type="NCBI Taxonomy" id="64495"/>
    <lineage>
        <taxon>Eukaryota</taxon>
        <taxon>Fungi</taxon>
        <taxon>Fungi incertae sedis</taxon>
        <taxon>Mucoromycota</taxon>
        <taxon>Mucoromycotina</taxon>
        <taxon>Mucoromycetes</taxon>
        <taxon>Mucorales</taxon>
        <taxon>Mucorineae</taxon>
        <taxon>Rhizopodaceae</taxon>
        <taxon>Rhizopus</taxon>
    </lineage>
</organism>
<name>A0A9P7BLA5_RHIOR</name>
<evidence type="ECO:0000313" key="2">
    <source>
        <dbReference type="Proteomes" id="UP000716291"/>
    </source>
</evidence>
<evidence type="ECO:0000313" key="1">
    <source>
        <dbReference type="EMBL" id="KAG1301250.1"/>
    </source>
</evidence>
<dbReference type="EMBL" id="JAANQT010003254">
    <property type="protein sequence ID" value="KAG1301250.1"/>
    <property type="molecule type" value="Genomic_DNA"/>
</dbReference>
<protein>
    <submittedName>
        <fullName evidence="1">Uncharacterized protein</fullName>
    </submittedName>
</protein>
<accession>A0A9P7BLA5</accession>
<proteinExistence type="predicted"/>
<dbReference type="OrthoDB" id="2261052at2759"/>
<keyword evidence="2" id="KW-1185">Reference proteome</keyword>